<gene>
    <name evidence="3" type="ORF">V6x_44810</name>
</gene>
<feature type="signal peptide" evidence="2">
    <location>
        <begin position="1"/>
        <end position="18"/>
    </location>
</feature>
<evidence type="ECO:0008006" key="5">
    <source>
        <dbReference type="Google" id="ProtNLM"/>
    </source>
</evidence>
<name>A0A517WHP0_9PLAN</name>
<proteinExistence type="predicted"/>
<dbReference type="AlphaFoldDB" id="A0A517WHP0"/>
<sequence precursor="true">MKFASCLILFAAASLLSACGSEAPMDSGEITPDVKSEMEKEKQKVFDSESAHRAAQEKK</sequence>
<feature type="chain" id="PRO_5022075381" description="Secreted protein" evidence="2">
    <location>
        <begin position="19"/>
        <end position="59"/>
    </location>
</feature>
<feature type="compositionally biased region" description="Basic and acidic residues" evidence="1">
    <location>
        <begin position="32"/>
        <end position="59"/>
    </location>
</feature>
<accession>A0A517WHP0</accession>
<evidence type="ECO:0000256" key="1">
    <source>
        <dbReference type="SAM" id="MobiDB-lite"/>
    </source>
</evidence>
<reference evidence="3 4" key="1">
    <citation type="submission" date="2019-02" db="EMBL/GenBank/DDBJ databases">
        <title>Deep-cultivation of Planctomycetes and their phenomic and genomic characterization uncovers novel biology.</title>
        <authorList>
            <person name="Wiegand S."/>
            <person name="Jogler M."/>
            <person name="Boedeker C."/>
            <person name="Pinto D."/>
            <person name="Vollmers J."/>
            <person name="Rivas-Marin E."/>
            <person name="Kohn T."/>
            <person name="Peeters S.H."/>
            <person name="Heuer A."/>
            <person name="Rast P."/>
            <person name="Oberbeckmann S."/>
            <person name="Bunk B."/>
            <person name="Jeske O."/>
            <person name="Meyerdierks A."/>
            <person name="Storesund J.E."/>
            <person name="Kallscheuer N."/>
            <person name="Luecker S."/>
            <person name="Lage O.M."/>
            <person name="Pohl T."/>
            <person name="Merkel B.J."/>
            <person name="Hornburger P."/>
            <person name="Mueller R.-W."/>
            <person name="Bruemmer F."/>
            <person name="Labrenz M."/>
            <person name="Spormann A.M."/>
            <person name="Op den Camp H."/>
            <person name="Overmann J."/>
            <person name="Amann R."/>
            <person name="Jetten M.S.M."/>
            <person name="Mascher T."/>
            <person name="Medema M.H."/>
            <person name="Devos D.P."/>
            <person name="Kaster A.-K."/>
            <person name="Ovreas L."/>
            <person name="Rohde M."/>
            <person name="Galperin M.Y."/>
            <person name="Jogler C."/>
        </authorList>
    </citation>
    <scope>NUCLEOTIDE SEQUENCE [LARGE SCALE GENOMIC DNA]</scope>
    <source>
        <strain evidence="3 4">V6</strain>
    </source>
</reference>
<dbReference type="RefSeq" id="WP_145042502.1">
    <property type="nucleotide sequence ID" value="NZ_CP036347.1"/>
</dbReference>
<protein>
    <recommendedName>
        <fullName evidence="5">Secreted protein</fullName>
    </recommendedName>
</protein>
<evidence type="ECO:0000313" key="4">
    <source>
        <dbReference type="Proteomes" id="UP000320722"/>
    </source>
</evidence>
<organism evidence="3 4">
    <name type="scientific">Gimesia chilikensis</name>
    <dbReference type="NCBI Taxonomy" id="2605989"/>
    <lineage>
        <taxon>Bacteria</taxon>
        <taxon>Pseudomonadati</taxon>
        <taxon>Planctomycetota</taxon>
        <taxon>Planctomycetia</taxon>
        <taxon>Planctomycetales</taxon>
        <taxon>Planctomycetaceae</taxon>
        <taxon>Gimesia</taxon>
    </lineage>
</organism>
<dbReference type="EMBL" id="CP036347">
    <property type="protein sequence ID" value="QDU04750.1"/>
    <property type="molecule type" value="Genomic_DNA"/>
</dbReference>
<evidence type="ECO:0000256" key="2">
    <source>
        <dbReference type="SAM" id="SignalP"/>
    </source>
</evidence>
<keyword evidence="2" id="KW-0732">Signal</keyword>
<dbReference type="PROSITE" id="PS51257">
    <property type="entry name" value="PROKAR_LIPOPROTEIN"/>
    <property type="match status" value="1"/>
</dbReference>
<evidence type="ECO:0000313" key="3">
    <source>
        <dbReference type="EMBL" id="QDU04750.1"/>
    </source>
</evidence>
<feature type="region of interest" description="Disordered" evidence="1">
    <location>
        <begin position="22"/>
        <end position="59"/>
    </location>
</feature>
<dbReference type="Proteomes" id="UP000320722">
    <property type="component" value="Chromosome"/>
</dbReference>